<feature type="region of interest" description="Disordered" evidence="1">
    <location>
        <begin position="55"/>
        <end position="81"/>
    </location>
</feature>
<comment type="caution">
    <text evidence="2">The sequence shown here is derived from an EMBL/GenBank/DDBJ whole genome shotgun (WGS) entry which is preliminary data.</text>
</comment>
<name>A0A8S4SDP7_9NEOP</name>
<proteinExistence type="predicted"/>
<evidence type="ECO:0000313" key="2">
    <source>
        <dbReference type="EMBL" id="CAH2267270.1"/>
    </source>
</evidence>
<dbReference type="Proteomes" id="UP000838756">
    <property type="component" value="Unassembled WGS sequence"/>
</dbReference>
<dbReference type="AlphaFoldDB" id="A0A8S4SDP7"/>
<dbReference type="EMBL" id="CAKXAJ010026349">
    <property type="protein sequence ID" value="CAH2267270.1"/>
    <property type="molecule type" value="Genomic_DNA"/>
</dbReference>
<evidence type="ECO:0000313" key="3">
    <source>
        <dbReference type="Proteomes" id="UP000838756"/>
    </source>
</evidence>
<organism evidence="2 3">
    <name type="scientific">Pararge aegeria aegeria</name>
    <dbReference type="NCBI Taxonomy" id="348720"/>
    <lineage>
        <taxon>Eukaryota</taxon>
        <taxon>Metazoa</taxon>
        <taxon>Ecdysozoa</taxon>
        <taxon>Arthropoda</taxon>
        <taxon>Hexapoda</taxon>
        <taxon>Insecta</taxon>
        <taxon>Pterygota</taxon>
        <taxon>Neoptera</taxon>
        <taxon>Endopterygota</taxon>
        <taxon>Lepidoptera</taxon>
        <taxon>Glossata</taxon>
        <taxon>Ditrysia</taxon>
        <taxon>Papilionoidea</taxon>
        <taxon>Nymphalidae</taxon>
        <taxon>Satyrinae</taxon>
        <taxon>Satyrini</taxon>
        <taxon>Parargina</taxon>
        <taxon>Pararge</taxon>
    </lineage>
</organism>
<keyword evidence="3" id="KW-1185">Reference proteome</keyword>
<reference evidence="2" key="1">
    <citation type="submission" date="2022-03" db="EMBL/GenBank/DDBJ databases">
        <authorList>
            <person name="Lindestad O."/>
        </authorList>
    </citation>
    <scope>NUCLEOTIDE SEQUENCE</scope>
</reference>
<protein>
    <submittedName>
        <fullName evidence="2">Jg14737 protein</fullName>
    </submittedName>
</protein>
<accession>A0A8S4SDP7</accession>
<sequence length="81" mass="9852">MEYEKEKKKHFIARKHTYRKRNIHETVNNVDMQRQPYCCKQSLRGNLCRKDLEQENGEGDRRVTQRTSKKALQIKSARNFR</sequence>
<gene>
    <name evidence="2" type="primary">jg14737</name>
    <name evidence="2" type="ORF">PAEG_LOCUS25829</name>
</gene>
<evidence type="ECO:0000256" key="1">
    <source>
        <dbReference type="SAM" id="MobiDB-lite"/>
    </source>
</evidence>